<name>A0A4R4W076_9ACTN</name>
<sequence>MIVAAAIISPAWHLHPTARPKRDKIALRERLRRGLPLLRRATAWYLRWRLSAFLDEGWTAADVLHALVVLADDSRWTYTWRSSEEIRHVPGWVAPPAAPAGPNAAYRTVQAEMERRRQEEAAADAAMLEAWRARRSR</sequence>
<protein>
    <submittedName>
        <fullName evidence="1">Uncharacterized protein</fullName>
    </submittedName>
</protein>
<reference evidence="1 2" key="1">
    <citation type="submission" date="2019-03" db="EMBL/GenBank/DDBJ databases">
        <title>Draft genome sequences of novel Actinobacteria.</title>
        <authorList>
            <person name="Sahin N."/>
            <person name="Ay H."/>
            <person name="Saygin H."/>
        </authorList>
    </citation>
    <scope>NUCLEOTIDE SEQUENCE [LARGE SCALE GENOMIC DNA]</scope>
    <source>
        <strain evidence="1 2">KC712</strain>
    </source>
</reference>
<dbReference type="AlphaFoldDB" id="A0A4R4W076"/>
<organism evidence="1 2">
    <name type="scientific">Nonomuraea diastatica</name>
    <dbReference type="NCBI Taxonomy" id="1848329"/>
    <lineage>
        <taxon>Bacteria</taxon>
        <taxon>Bacillati</taxon>
        <taxon>Actinomycetota</taxon>
        <taxon>Actinomycetes</taxon>
        <taxon>Streptosporangiales</taxon>
        <taxon>Streptosporangiaceae</taxon>
        <taxon>Nonomuraea</taxon>
    </lineage>
</organism>
<evidence type="ECO:0000313" key="2">
    <source>
        <dbReference type="Proteomes" id="UP000294543"/>
    </source>
</evidence>
<dbReference type="Proteomes" id="UP000294543">
    <property type="component" value="Unassembled WGS sequence"/>
</dbReference>
<proteinExistence type="predicted"/>
<dbReference type="RefSeq" id="WP_132519251.1">
    <property type="nucleotide sequence ID" value="NZ_SMKP01000280.1"/>
</dbReference>
<evidence type="ECO:0000313" key="1">
    <source>
        <dbReference type="EMBL" id="TDD06250.1"/>
    </source>
</evidence>
<accession>A0A4R4W076</accession>
<comment type="caution">
    <text evidence="1">The sequence shown here is derived from an EMBL/GenBank/DDBJ whole genome shotgun (WGS) entry which is preliminary data.</text>
</comment>
<gene>
    <name evidence="1" type="ORF">E1294_49015</name>
</gene>
<dbReference type="EMBL" id="SMKP01000280">
    <property type="protein sequence ID" value="TDD06250.1"/>
    <property type="molecule type" value="Genomic_DNA"/>
</dbReference>
<keyword evidence="2" id="KW-1185">Reference proteome</keyword>